<evidence type="ECO:0000313" key="4">
    <source>
        <dbReference type="Proteomes" id="UP001230220"/>
    </source>
</evidence>
<dbReference type="InterPro" id="IPR036650">
    <property type="entry name" value="CAT_RNA-bd_dom_sf"/>
</dbReference>
<name>A0ABU0E1F0_9FIRM</name>
<dbReference type="InterPro" id="IPR036634">
    <property type="entry name" value="PRD_sf"/>
</dbReference>
<sequence>MKIKKKLNNNVVIATNEMNTEFVLSGKGIAFDKKAGDNIDSNVAEKIFSTKEKGVAEKLSQIIEEIPIEHVKVCDEIINMAKKRLQDELNEKIYLTLIDHISFAIERHQAGFDISSLLKWEIKKIAPKEYEVGLEALDIVEKRLNIRLPNDEAVYIAFHFINSRVKDDGFSEQSIDLTRHVLRTITDSYTIDTNEDSVSYNRFIIHLQYLARRIFKSEEVPKNNGQEKSLFEKLKLELSDSYECVCKIEECILREYDFKLSENEKTYLMIHLHNLISK</sequence>
<dbReference type="Pfam" id="PF03123">
    <property type="entry name" value="CAT_RBD"/>
    <property type="match status" value="1"/>
</dbReference>
<evidence type="ECO:0000313" key="3">
    <source>
        <dbReference type="EMBL" id="MDQ0360704.1"/>
    </source>
</evidence>
<reference evidence="3 4" key="1">
    <citation type="submission" date="2023-07" db="EMBL/GenBank/DDBJ databases">
        <title>Genomic Encyclopedia of Type Strains, Phase IV (KMG-IV): sequencing the most valuable type-strain genomes for metagenomic binning, comparative biology and taxonomic classification.</title>
        <authorList>
            <person name="Goeker M."/>
        </authorList>
    </citation>
    <scope>NUCLEOTIDE SEQUENCE [LARGE SCALE GENOMIC DNA]</scope>
    <source>
        <strain evidence="3 4">DSM 16784</strain>
    </source>
</reference>
<dbReference type="InterPro" id="IPR011608">
    <property type="entry name" value="PRD"/>
</dbReference>
<dbReference type="SMART" id="SM01061">
    <property type="entry name" value="CAT_RBD"/>
    <property type="match status" value="1"/>
</dbReference>
<dbReference type="SUPFAM" id="SSF63520">
    <property type="entry name" value="PTS-regulatory domain, PRD"/>
    <property type="match status" value="2"/>
</dbReference>
<evidence type="ECO:0000256" key="1">
    <source>
        <dbReference type="ARBA" id="ARBA00022737"/>
    </source>
</evidence>
<keyword evidence="4" id="KW-1185">Reference proteome</keyword>
<dbReference type="Proteomes" id="UP001230220">
    <property type="component" value="Unassembled WGS sequence"/>
</dbReference>
<dbReference type="Pfam" id="PF00874">
    <property type="entry name" value="PRD"/>
    <property type="match status" value="2"/>
</dbReference>
<dbReference type="SUPFAM" id="SSF50151">
    <property type="entry name" value="SacY-like RNA-binding domain"/>
    <property type="match status" value="1"/>
</dbReference>
<dbReference type="InterPro" id="IPR004341">
    <property type="entry name" value="CAT_RNA-bd_dom"/>
</dbReference>
<dbReference type="PROSITE" id="PS51372">
    <property type="entry name" value="PRD_2"/>
    <property type="match status" value="2"/>
</dbReference>
<feature type="domain" description="PRD" evidence="2">
    <location>
        <begin position="65"/>
        <end position="170"/>
    </location>
</feature>
<feature type="domain" description="PRD" evidence="2">
    <location>
        <begin position="171"/>
        <end position="278"/>
    </location>
</feature>
<keyword evidence="1" id="KW-0677">Repeat</keyword>
<gene>
    <name evidence="3" type="ORF">J2S15_001449</name>
</gene>
<organism evidence="3 4">
    <name type="scientific">Breznakia pachnodae</name>
    <dbReference type="NCBI Taxonomy" id="265178"/>
    <lineage>
        <taxon>Bacteria</taxon>
        <taxon>Bacillati</taxon>
        <taxon>Bacillota</taxon>
        <taxon>Erysipelotrichia</taxon>
        <taxon>Erysipelotrichales</taxon>
        <taxon>Erysipelotrichaceae</taxon>
        <taxon>Breznakia</taxon>
    </lineage>
</organism>
<proteinExistence type="predicted"/>
<evidence type="ECO:0000259" key="2">
    <source>
        <dbReference type="PROSITE" id="PS51372"/>
    </source>
</evidence>
<comment type="caution">
    <text evidence="3">The sequence shown here is derived from an EMBL/GenBank/DDBJ whole genome shotgun (WGS) entry which is preliminary data.</text>
</comment>
<dbReference type="Gene3D" id="2.30.24.10">
    <property type="entry name" value="CAT RNA-binding domain"/>
    <property type="match status" value="1"/>
</dbReference>
<dbReference type="EMBL" id="JAUSUR010000002">
    <property type="protein sequence ID" value="MDQ0360704.1"/>
    <property type="molecule type" value="Genomic_DNA"/>
</dbReference>
<protein>
    <submittedName>
        <fullName evidence="3">Beta-glucoside operon transcriptional antiterminator</fullName>
    </submittedName>
</protein>
<accession>A0ABU0E1F0</accession>
<dbReference type="PANTHER" id="PTHR30185">
    <property type="entry name" value="CRYPTIC BETA-GLUCOSIDE BGL OPERON ANTITERMINATOR"/>
    <property type="match status" value="1"/>
</dbReference>
<dbReference type="RefSeq" id="WP_307406810.1">
    <property type="nucleotide sequence ID" value="NZ_JAUSUR010000002.1"/>
</dbReference>
<dbReference type="InterPro" id="IPR050661">
    <property type="entry name" value="BglG_antiterminators"/>
</dbReference>
<dbReference type="PANTHER" id="PTHR30185:SF15">
    <property type="entry name" value="CRYPTIC BETA-GLUCOSIDE BGL OPERON ANTITERMINATOR"/>
    <property type="match status" value="1"/>
</dbReference>
<dbReference type="Gene3D" id="1.10.1790.10">
    <property type="entry name" value="PRD domain"/>
    <property type="match status" value="2"/>
</dbReference>